<organism evidence="2 3">
    <name type="scientific">Chitinophaga rupis</name>
    <dbReference type="NCBI Taxonomy" id="573321"/>
    <lineage>
        <taxon>Bacteria</taxon>
        <taxon>Pseudomonadati</taxon>
        <taxon>Bacteroidota</taxon>
        <taxon>Chitinophagia</taxon>
        <taxon>Chitinophagales</taxon>
        <taxon>Chitinophagaceae</taxon>
        <taxon>Chitinophaga</taxon>
    </lineage>
</organism>
<dbReference type="EMBL" id="FOBB01000006">
    <property type="protein sequence ID" value="SEM79526.1"/>
    <property type="molecule type" value="Genomic_DNA"/>
</dbReference>
<gene>
    <name evidence="2" type="ORF">SAMN04488505_106167</name>
</gene>
<feature type="transmembrane region" description="Helical" evidence="1">
    <location>
        <begin position="13"/>
        <end position="32"/>
    </location>
</feature>
<feature type="transmembrane region" description="Helical" evidence="1">
    <location>
        <begin position="200"/>
        <end position="220"/>
    </location>
</feature>
<keyword evidence="3" id="KW-1185">Reference proteome</keyword>
<evidence type="ECO:0000313" key="3">
    <source>
        <dbReference type="Proteomes" id="UP000198984"/>
    </source>
</evidence>
<sequence>MHPTDILDFIAEIPVYIIFIFLCLVLSLVSLAKKNPPPYLALFTCYLFLTLVIECVGWSFKRANSNNLTMYNLYGVVHLTYAIYLLSSFLQPGKAKQVFTWIMVFYPAIALLNIYFIQGPRHFGTYSYIVGAVIVVVCSINYFYQRIKFPGRDNLLRDPSFWIATGLLFFNAITVPYLGIVNFVANIPQYAYKTFSNINAVLSIILYSLFCISSVCSLNFRKLPS</sequence>
<dbReference type="STRING" id="573321.SAMN04488505_106167"/>
<dbReference type="OrthoDB" id="651989at2"/>
<accession>A0A1H8B9Z3</accession>
<evidence type="ECO:0000256" key="1">
    <source>
        <dbReference type="SAM" id="Phobius"/>
    </source>
</evidence>
<dbReference type="RefSeq" id="WP_089917543.1">
    <property type="nucleotide sequence ID" value="NZ_FOBB01000006.1"/>
</dbReference>
<dbReference type="Proteomes" id="UP000198984">
    <property type="component" value="Unassembled WGS sequence"/>
</dbReference>
<evidence type="ECO:0000313" key="2">
    <source>
        <dbReference type="EMBL" id="SEM79526.1"/>
    </source>
</evidence>
<feature type="transmembrane region" description="Helical" evidence="1">
    <location>
        <begin position="160"/>
        <end position="180"/>
    </location>
</feature>
<feature type="transmembrane region" description="Helical" evidence="1">
    <location>
        <begin position="98"/>
        <end position="117"/>
    </location>
</feature>
<evidence type="ECO:0008006" key="4">
    <source>
        <dbReference type="Google" id="ProtNLM"/>
    </source>
</evidence>
<feature type="transmembrane region" description="Helical" evidence="1">
    <location>
        <begin position="72"/>
        <end position="91"/>
    </location>
</feature>
<proteinExistence type="predicted"/>
<reference evidence="2 3" key="1">
    <citation type="submission" date="2016-10" db="EMBL/GenBank/DDBJ databases">
        <authorList>
            <person name="de Groot N.N."/>
        </authorList>
    </citation>
    <scope>NUCLEOTIDE SEQUENCE [LARGE SCALE GENOMIC DNA]</scope>
    <source>
        <strain evidence="2 3">DSM 21039</strain>
    </source>
</reference>
<keyword evidence="1" id="KW-1133">Transmembrane helix</keyword>
<feature type="transmembrane region" description="Helical" evidence="1">
    <location>
        <begin position="123"/>
        <end position="144"/>
    </location>
</feature>
<keyword evidence="1" id="KW-0812">Transmembrane</keyword>
<feature type="transmembrane region" description="Helical" evidence="1">
    <location>
        <begin position="39"/>
        <end position="60"/>
    </location>
</feature>
<dbReference type="AlphaFoldDB" id="A0A1H8B9Z3"/>
<name>A0A1H8B9Z3_9BACT</name>
<keyword evidence="1" id="KW-0472">Membrane</keyword>
<protein>
    <recommendedName>
        <fullName evidence="4">Histidine kinase N-terminal 7TM region domain-containing protein</fullName>
    </recommendedName>
</protein>